<keyword evidence="4" id="KW-0479">Metal-binding</keyword>
<dbReference type="SMART" id="SM00349">
    <property type="entry name" value="KRAB"/>
    <property type="match status" value="1"/>
</dbReference>
<dbReference type="Pfam" id="PF00096">
    <property type="entry name" value="zf-C2H2"/>
    <property type="match status" value="9"/>
</dbReference>
<feature type="domain" description="C2H2-type" evidence="14">
    <location>
        <begin position="558"/>
        <end position="585"/>
    </location>
</feature>
<accession>F7C8V5</accession>
<keyword evidence="8" id="KW-0805">Transcription regulation</keyword>
<keyword evidence="9" id="KW-0238">DNA-binding</keyword>
<evidence type="ECO:0000256" key="13">
    <source>
        <dbReference type="SAM" id="MobiDB-lite"/>
    </source>
</evidence>
<protein>
    <submittedName>
        <fullName evidence="16">Zinc finger protein 510</fullName>
    </submittedName>
</protein>
<dbReference type="GeneTree" id="ENSGT00940000153505"/>
<evidence type="ECO:0000256" key="8">
    <source>
        <dbReference type="ARBA" id="ARBA00023015"/>
    </source>
</evidence>
<dbReference type="InterPro" id="IPR013087">
    <property type="entry name" value="Znf_C2H2_type"/>
</dbReference>
<dbReference type="CDD" id="cd07765">
    <property type="entry name" value="KRAB_A-box"/>
    <property type="match status" value="1"/>
</dbReference>
<feature type="domain" description="C2H2-type" evidence="14">
    <location>
        <begin position="502"/>
        <end position="529"/>
    </location>
</feature>
<dbReference type="Gene3D" id="6.10.140.140">
    <property type="match status" value="1"/>
</dbReference>
<sequence length="781" mass="90397">MCSQPRFSASAVSGLSSVEVSRLKPKSQYLRNKVALVWKEGRSPGDRSPTWKKSPSDRDHPHQSFRTDAEELRKERVLFALPVTVVNHLAQREPDLVMSPHPEAVIDYVTVDTGPASSRCLSRTLLCISPEQQKMNISQASVSFKDVTVEFTQEEWQQMGPIQRTLYRDVMLENYKNLVLVGNCTYKPEVIFKLEQGEEPWFLEEEFSNQSLQVLGDCKGDNLFKRNKRIKEKPLQQVIFINNKPLTKEEEKFGGRPFNLHIASVSSTKMSCHCDSWRVNSQNSSQFILNNRTYSTKKRDSCSVCENLPFKIKFERTHAGEKCFEYNKNGKALSYKESLTEHQKCQTLEQAFEYDEIRKAFYNEAVSVTHKSTHTGEKSCKDDEFRENCDKTTLFDHKRTKTGKKHCRFNQCGKSFCEKSVVKEYNKFNVAVKHYECNTSGNTFIRKSHLTQPQRTVTEKNPLVCNGKTQTGDKSFEYCENKSYQTSTHRVCQRTHSEVKPYKCNECGKSFCQKGHLIQHQRTHTGEKPFECNECGKTFSQKSHLSTHQRIHTAEKPYKCNECGKTFVQKSTLRGHQRIHTGEKPYKCSECGKTFVQKSTLRDHHRIHTGEKSFQCNECGKTFGQKSNLRIHQRTHSGEKTYQCSECEKSFWRKDHLIQHQKTHTGEKPFKCNDCGKTFARTSTLRVHQRIHTGEKPFKCNECGKKFVRKAILSDHQRIHTGEKPFQCNKCGKTFGQKSNLRIHERTHSGEKSYERNEYGKLYKKSTLNVCQRIQGGGKPY</sequence>
<evidence type="ECO:0000313" key="16">
    <source>
        <dbReference type="Ensembl" id="ENSECAP00000017886.4"/>
    </source>
</evidence>
<feature type="compositionally biased region" description="Basic and acidic residues" evidence="13">
    <location>
        <begin position="54"/>
        <end position="67"/>
    </location>
</feature>
<feature type="domain" description="C2H2-type" evidence="14">
    <location>
        <begin position="670"/>
        <end position="697"/>
    </location>
</feature>
<feature type="domain" description="C2H2-type" evidence="14">
    <location>
        <begin position="530"/>
        <end position="557"/>
    </location>
</feature>
<evidence type="ECO:0000256" key="3">
    <source>
        <dbReference type="ARBA" id="ARBA00006991"/>
    </source>
</evidence>
<keyword evidence="10" id="KW-0804">Transcription</keyword>
<dbReference type="Ensembl" id="ENSECAT00000021698.4">
    <property type="protein sequence ID" value="ENSECAP00000017886.4"/>
    <property type="gene ID" value="ENSECAG00000020450.4"/>
</dbReference>
<evidence type="ECO:0000256" key="11">
    <source>
        <dbReference type="ARBA" id="ARBA00023242"/>
    </source>
</evidence>
<reference evidence="16" key="2">
    <citation type="submission" date="2025-08" db="UniProtKB">
        <authorList>
            <consortium name="Ensembl"/>
        </authorList>
    </citation>
    <scope>IDENTIFICATION</scope>
    <source>
        <strain evidence="16">Thoroughbred</strain>
    </source>
</reference>
<dbReference type="PROSITE" id="PS50157">
    <property type="entry name" value="ZINC_FINGER_C2H2_2"/>
    <property type="match status" value="9"/>
</dbReference>
<dbReference type="InterPro" id="IPR036051">
    <property type="entry name" value="KRAB_dom_sf"/>
</dbReference>
<keyword evidence="11" id="KW-0539">Nucleus</keyword>
<evidence type="ECO:0000256" key="12">
    <source>
        <dbReference type="PROSITE-ProRule" id="PRU00042"/>
    </source>
</evidence>
<evidence type="ECO:0000256" key="6">
    <source>
        <dbReference type="ARBA" id="ARBA00022771"/>
    </source>
</evidence>
<dbReference type="InterPro" id="IPR001909">
    <property type="entry name" value="KRAB"/>
</dbReference>
<dbReference type="SMR" id="F7C8V5"/>
<dbReference type="GO" id="GO:0008270">
    <property type="term" value="F:zinc ion binding"/>
    <property type="evidence" value="ECO:0007669"/>
    <property type="project" value="UniProtKB-KW"/>
</dbReference>
<name>F7C8V5_HORSE</name>
<dbReference type="VGNC" id="VGNC:25332">
    <property type="gene designation" value="ZNF510"/>
</dbReference>
<dbReference type="FunFam" id="3.30.160.60:FF:002090">
    <property type="entry name" value="Zinc finger protein 473"/>
    <property type="match status" value="2"/>
</dbReference>
<dbReference type="FunFam" id="3.30.160.60:FF:000829">
    <property type="entry name" value="zinc finger protein 510"/>
    <property type="match status" value="4"/>
</dbReference>
<dbReference type="ExpressionAtlas" id="F7C8V5">
    <property type="expression patterns" value="baseline"/>
</dbReference>
<organism evidence="16 17">
    <name type="scientific">Equus caballus</name>
    <name type="common">Horse</name>
    <dbReference type="NCBI Taxonomy" id="9796"/>
    <lineage>
        <taxon>Eukaryota</taxon>
        <taxon>Metazoa</taxon>
        <taxon>Chordata</taxon>
        <taxon>Craniata</taxon>
        <taxon>Vertebrata</taxon>
        <taxon>Euteleostomi</taxon>
        <taxon>Mammalia</taxon>
        <taxon>Eutheria</taxon>
        <taxon>Laurasiatheria</taxon>
        <taxon>Perissodactyla</taxon>
        <taxon>Equidae</taxon>
        <taxon>Equus</taxon>
    </lineage>
</organism>
<dbReference type="GO" id="GO:0000981">
    <property type="term" value="F:DNA-binding transcription factor activity, RNA polymerase II-specific"/>
    <property type="evidence" value="ECO:0000318"/>
    <property type="project" value="GO_Central"/>
</dbReference>
<gene>
    <name evidence="16 18" type="primary">ZNF510</name>
</gene>
<keyword evidence="6 12" id="KW-0863">Zinc-finger</keyword>
<dbReference type="Pfam" id="PF01352">
    <property type="entry name" value="KRAB"/>
    <property type="match status" value="1"/>
</dbReference>
<feature type="domain" description="C2H2-type" evidence="14">
    <location>
        <begin position="642"/>
        <end position="669"/>
    </location>
</feature>
<evidence type="ECO:0000313" key="17">
    <source>
        <dbReference type="Proteomes" id="UP000002281"/>
    </source>
</evidence>
<feature type="domain" description="C2H2-type" evidence="14">
    <location>
        <begin position="726"/>
        <end position="753"/>
    </location>
</feature>
<evidence type="ECO:0000256" key="5">
    <source>
        <dbReference type="ARBA" id="ARBA00022737"/>
    </source>
</evidence>
<dbReference type="Gene3D" id="3.30.160.60">
    <property type="entry name" value="Classic Zinc Finger"/>
    <property type="match status" value="11"/>
</dbReference>
<reference evidence="16" key="3">
    <citation type="submission" date="2025-09" db="UniProtKB">
        <authorList>
            <consortium name="Ensembl"/>
        </authorList>
    </citation>
    <scope>IDENTIFICATION</scope>
    <source>
        <strain evidence="16">Thoroughbred</strain>
    </source>
</reference>
<proteinExistence type="inferred from homology"/>
<evidence type="ECO:0000256" key="10">
    <source>
        <dbReference type="ARBA" id="ARBA00023163"/>
    </source>
</evidence>
<dbReference type="OMA" id="FNLHIAP"/>
<reference evidence="16 17" key="1">
    <citation type="journal article" date="2009" name="Science">
        <title>Genome sequence, comparative analysis, and population genetics of the domestic horse.</title>
        <authorList>
            <consortium name="Broad Institute Genome Sequencing Platform"/>
            <consortium name="Broad Institute Whole Genome Assembly Team"/>
            <person name="Wade C.M."/>
            <person name="Giulotto E."/>
            <person name="Sigurdsson S."/>
            <person name="Zoli M."/>
            <person name="Gnerre S."/>
            <person name="Imsland F."/>
            <person name="Lear T.L."/>
            <person name="Adelson D.L."/>
            <person name="Bailey E."/>
            <person name="Bellone R.R."/>
            <person name="Bloecker H."/>
            <person name="Distl O."/>
            <person name="Edgar R.C."/>
            <person name="Garber M."/>
            <person name="Leeb T."/>
            <person name="Mauceli E."/>
            <person name="MacLeod J.N."/>
            <person name="Penedo M.C.T."/>
            <person name="Raison J.M."/>
            <person name="Sharpe T."/>
            <person name="Vogel J."/>
            <person name="Andersson L."/>
            <person name="Antczak D.F."/>
            <person name="Biagi T."/>
            <person name="Binns M.M."/>
            <person name="Chowdhary B.P."/>
            <person name="Coleman S.J."/>
            <person name="Della Valle G."/>
            <person name="Fryc S."/>
            <person name="Guerin G."/>
            <person name="Hasegawa T."/>
            <person name="Hill E.W."/>
            <person name="Jurka J."/>
            <person name="Kiialainen A."/>
            <person name="Lindgren G."/>
            <person name="Liu J."/>
            <person name="Magnani E."/>
            <person name="Mickelson J.R."/>
            <person name="Murray J."/>
            <person name="Nergadze S.G."/>
            <person name="Onofrio R."/>
            <person name="Pedroni S."/>
            <person name="Piras M.F."/>
            <person name="Raudsepp T."/>
            <person name="Rocchi M."/>
            <person name="Roeed K.H."/>
            <person name="Ryder O.A."/>
            <person name="Searle S."/>
            <person name="Skow L."/>
            <person name="Swinburne J.E."/>
            <person name="Syvaenen A.C."/>
            <person name="Tozaki T."/>
            <person name="Valberg S.J."/>
            <person name="Vaudin M."/>
            <person name="White J.R."/>
            <person name="Zody M.C."/>
            <person name="Lander E.S."/>
            <person name="Lindblad-Toh K."/>
        </authorList>
    </citation>
    <scope>NUCLEOTIDE SEQUENCE [LARGE SCALE GENOMIC DNA]</scope>
    <source>
        <strain evidence="16 17">Thoroughbred</strain>
    </source>
</reference>
<feature type="compositionally biased region" description="Polar residues" evidence="13">
    <location>
        <begin position="1"/>
        <end position="19"/>
    </location>
</feature>
<keyword evidence="17" id="KW-1185">Reference proteome</keyword>
<dbReference type="GO" id="GO:0000978">
    <property type="term" value="F:RNA polymerase II cis-regulatory region sequence-specific DNA binding"/>
    <property type="evidence" value="ECO:0000318"/>
    <property type="project" value="GO_Central"/>
</dbReference>
<evidence type="ECO:0000259" key="15">
    <source>
        <dbReference type="PROSITE" id="PS50805"/>
    </source>
</evidence>
<dbReference type="SUPFAM" id="SSF109640">
    <property type="entry name" value="KRAB domain (Kruppel-associated box)"/>
    <property type="match status" value="1"/>
</dbReference>
<dbReference type="PROSITE" id="PS50805">
    <property type="entry name" value="KRAB"/>
    <property type="match status" value="1"/>
</dbReference>
<comment type="function">
    <text evidence="1">May be involved in transcriptional regulation.</text>
</comment>
<dbReference type="Proteomes" id="UP000002281">
    <property type="component" value="Chromosome 23"/>
</dbReference>
<dbReference type="SMART" id="SM00355">
    <property type="entry name" value="ZnF_C2H2"/>
    <property type="match status" value="9"/>
</dbReference>
<dbReference type="PANTHER" id="PTHR24377">
    <property type="entry name" value="IP01015P-RELATED"/>
    <property type="match status" value="1"/>
</dbReference>
<dbReference type="InterPro" id="IPR036236">
    <property type="entry name" value="Znf_C2H2_sf"/>
</dbReference>
<dbReference type="GO" id="GO:0006357">
    <property type="term" value="P:regulation of transcription by RNA polymerase II"/>
    <property type="evidence" value="ECO:0000318"/>
    <property type="project" value="GO_Central"/>
</dbReference>
<keyword evidence="7" id="KW-0862">Zinc</keyword>
<evidence type="ECO:0000256" key="7">
    <source>
        <dbReference type="ARBA" id="ARBA00022833"/>
    </source>
</evidence>
<feature type="domain" description="C2H2-type" evidence="14">
    <location>
        <begin position="614"/>
        <end position="641"/>
    </location>
</feature>
<feature type="region of interest" description="Disordered" evidence="13">
    <location>
        <begin position="40"/>
        <end position="67"/>
    </location>
</feature>
<keyword evidence="5" id="KW-0677">Repeat</keyword>
<feature type="domain" description="C2H2-type" evidence="14">
    <location>
        <begin position="586"/>
        <end position="613"/>
    </location>
</feature>
<dbReference type="FunFam" id="3.30.160.60:FF:002343">
    <property type="entry name" value="Zinc finger protein 33A"/>
    <property type="match status" value="1"/>
</dbReference>
<dbReference type="GO" id="GO:0005634">
    <property type="term" value="C:nucleus"/>
    <property type="evidence" value="ECO:0000318"/>
    <property type="project" value="GO_Central"/>
</dbReference>
<evidence type="ECO:0000256" key="2">
    <source>
        <dbReference type="ARBA" id="ARBA00004123"/>
    </source>
</evidence>
<dbReference type="AlphaFoldDB" id="F7C8V5"/>
<dbReference type="PROSITE" id="PS00028">
    <property type="entry name" value="ZINC_FINGER_C2H2_1"/>
    <property type="match status" value="9"/>
</dbReference>
<dbReference type="FunFam" id="3.30.160.60:FF:000011">
    <property type="entry name" value="zinc finger protein 615 isoform X1"/>
    <property type="match status" value="1"/>
</dbReference>
<feature type="domain" description="KRAB" evidence="15">
    <location>
        <begin position="142"/>
        <end position="213"/>
    </location>
</feature>
<comment type="similarity">
    <text evidence="3">Belongs to the krueppel C2H2-type zinc-finger protein family.</text>
</comment>
<comment type="subcellular location">
    <subcellularLocation>
        <location evidence="2">Nucleus</location>
    </subcellularLocation>
</comment>
<dbReference type="HOGENOM" id="CLU_002678_0_12_1"/>
<dbReference type="Bgee" id="ENSECAG00000020450">
    <property type="expression patterns" value="Expressed in oviduct epithelium and 23 other cell types or tissues"/>
</dbReference>
<dbReference type="OrthoDB" id="40579at2759"/>
<evidence type="ECO:0000256" key="9">
    <source>
        <dbReference type="ARBA" id="ARBA00023125"/>
    </source>
</evidence>
<dbReference type="InterPro" id="IPR050826">
    <property type="entry name" value="Krueppel_C2H2_ZnFinger"/>
</dbReference>
<evidence type="ECO:0000256" key="4">
    <source>
        <dbReference type="ARBA" id="ARBA00022723"/>
    </source>
</evidence>
<feature type="region of interest" description="Disordered" evidence="13">
    <location>
        <begin position="1"/>
        <end position="21"/>
    </location>
</feature>
<evidence type="ECO:0000313" key="18">
    <source>
        <dbReference type="VGNC" id="VGNC:25332"/>
    </source>
</evidence>
<feature type="domain" description="C2H2-type" evidence="14">
    <location>
        <begin position="698"/>
        <end position="725"/>
    </location>
</feature>
<evidence type="ECO:0000256" key="1">
    <source>
        <dbReference type="ARBA" id="ARBA00003767"/>
    </source>
</evidence>
<dbReference type="SUPFAM" id="SSF57667">
    <property type="entry name" value="beta-beta-alpha zinc fingers"/>
    <property type="match status" value="8"/>
</dbReference>
<dbReference type="FunFam" id="3.30.160.60:FF:000320">
    <property type="entry name" value="Zinc finger protein 777"/>
    <property type="match status" value="1"/>
</dbReference>
<evidence type="ECO:0000259" key="14">
    <source>
        <dbReference type="PROSITE" id="PS50157"/>
    </source>
</evidence>